<dbReference type="Proteomes" id="UP000315344">
    <property type="component" value="Unassembled WGS sequence"/>
</dbReference>
<comment type="caution">
    <text evidence="3">The sequence shown here is derived from an EMBL/GenBank/DDBJ whole genome shotgun (WGS) entry which is preliminary data.</text>
</comment>
<dbReference type="PRINTS" id="PR00050">
    <property type="entry name" value="COLDSHOCK"/>
</dbReference>
<name>A0A533IBY7_PARDE</name>
<feature type="domain" description="CSD" evidence="2">
    <location>
        <begin position="104"/>
        <end position="169"/>
    </location>
</feature>
<dbReference type="InterPro" id="IPR012340">
    <property type="entry name" value="NA-bd_OB-fold"/>
</dbReference>
<evidence type="ECO:0000313" key="4">
    <source>
        <dbReference type="Proteomes" id="UP000315344"/>
    </source>
</evidence>
<dbReference type="SMART" id="SM00357">
    <property type="entry name" value="CSP"/>
    <property type="match status" value="2"/>
</dbReference>
<feature type="compositionally biased region" description="Acidic residues" evidence="1">
    <location>
        <begin position="178"/>
        <end position="187"/>
    </location>
</feature>
<accession>A0A533IBY7</accession>
<gene>
    <name evidence="3" type="ORF">DI616_02365</name>
</gene>
<dbReference type="SUPFAM" id="SSF50249">
    <property type="entry name" value="Nucleic acid-binding proteins"/>
    <property type="match status" value="2"/>
</dbReference>
<organism evidence="3 4">
    <name type="scientific">Paracoccus denitrificans</name>
    <dbReference type="NCBI Taxonomy" id="266"/>
    <lineage>
        <taxon>Bacteria</taxon>
        <taxon>Pseudomonadati</taxon>
        <taxon>Pseudomonadota</taxon>
        <taxon>Alphaproteobacteria</taxon>
        <taxon>Rhodobacterales</taxon>
        <taxon>Paracoccaceae</taxon>
        <taxon>Paracoccus</taxon>
    </lineage>
</organism>
<dbReference type="GO" id="GO:0003676">
    <property type="term" value="F:nucleic acid binding"/>
    <property type="evidence" value="ECO:0007669"/>
    <property type="project" value="InterPro"/>
</dbReference>
<proteinExistence type="predicted"/>
<evidence type="ECO:0000259" key="2">
    <source>
        <dbReference type="PROSITE" id="PS51857"/>
    </source>
</evidence>
<dbReference type="Gene3D" id="2.40.50.140">
    <property type="entry name" value="Nucleic acid-binding proteins"/>
    <property type="match status" value="2"/>
</dbReference>
<protein>
    <submittedName>
        <fullName evidence="3">Cold shock domain-containing protein</fullName>
    </submittedName>
</protein>
<dbReference type="AlphaFoldDB" id="A0A533IBY7"/>
<dbReference type="PANTHER" id="PTHR11544">
    <property type="entry name" value="COLD SHOCK DOMAIN CONTAINING PROTEINS"/>
    <property type="match status" value="1"/>
</dbReference>
<evidence type="ECO:0000256" key="1">
    <source>
        <dbReference type="SAM" id="MobiDB-lite"/>
    </source>
</evidence>
<sequence length="210" mass="22482">MTIADETVVTEVSGSIKWFDPVRGFGFIISDEAGPDILLHTNVLRNFGQGSVADRARITVQVQHTTRGLQAVKIVSIEPPDHDGGPPISDLADTPPEVLNALPFLPARVKWFDKGKGFGFANLFGRSGDVFLHSEVLRHSGLSDLGVGEAVALRVVDGRRGLMAAQIAAWERGSAETDPAEFSDDDIGQIGLAEPIDTESDPDPVRSGDE</sequence>
<dbReference type="GO" id="GO:0005829">
    <property type="term" value="C:cytosol"/>
    <property type="evidence" value="ECO:0007669"/>
    <property type="project" value="UniProtKB-ARBA"/>
</dbReference>
<evidence type="ECO:0000313" key="3">
    <source>
        <dbReference type="EMBL" id="TKW67977.1"/>
    </source>
</evidence>
<reference evidence="3 4" key="1">
    <citation type="journal article" date="2017" name="Nat. Commun.">
        <title>In situ click chemistry generation of cyclooxygenase-2 inhibitors.</title>
        <authorList>
            <person name="Bhardwaj A."/>
            <person name="Kaur J."/>
            <person name="Wuest M."/>
            <person name="Wuest F."/>
        </authorList>
    </citation>
    <scope>NUCLEOTIDE SEQUENCE [LARGE SCALE GENOMIC DNA]</scope>
    <source>
        <strain evidence="3">S2_012_000_R3_94</strain>
    </source>
</reference>
<dbReference type="Pfam" id="PF00313">
    <property type="entry name" value="CSD"/>
    <property type="match status" value="2"/>
</dbReference>
<dbReference type="InterPro" id="IPR002059">
    <property type="entry name" value="CSP_DNA-bd"/>
</dbReference>
<dbReference type="InterPro" id="IPR011129">
    <property type="entry name" value="CSD"/>
</dbReference>
<dbReference type="CDD" id="cd04458">
    <property type="entry name" value="CSP_CDS"/>
    <property type="match status" value="2"/>
</dbReference>
<dbReference type="InterPro" id="IPR050181">
    <property type="entry name" value="Cold_shock_domain"/>
</dbReference>
<feature type="region of interest" description="Disordered" evidence="1">
    <location>
        <begin position="173"/>
        <end position="210"/>
    </location>
</feature>
<dbReference type="EMBL" id="VAFL01000002">
    <property type="protein sequence ID" value="TKW67977.1"/>
    <property type="molecule type" value="Genomic_DNA"/>
</dbReference>
<dbReference type="PROSITE" id="PS51857">
    <property type="entry name" value="CSD_2"/>
    <property type="match status" value="1"/>
</dbReference>